<keyword evidence="2" id="KW-0408">Iron</keyword>
<dbReference type="GO" id="GO:0046872">
    <property type="term" value="F:metal ion binding"/>
    <property type="evidence" value="ECO:0007669"/>
    <property type="project" value="UniProtKB-UniRule"/>
</dbReference>
<dbReference type="PANTHER" id="PTHR13932:SF5">
    <property type="entry name" value="RADICAL S-ADENOSYL METHIONINE DOMAIN-CONTAINING PROTEIN 1, MITOCHONDRIAL"/>
    <property type="match status" value="1"/>
</dbReference>
<protein>
    <recommendedName>
        <fullName evidence="2">Heme chaperone HemW</fullName>
    </recommendedName>
</protein>
<dbReference type="SMART" id="SM00729">
    <property type="entry name" value="Elp3"/>
    <property type="match status" value="1"/>
</dbReference>
<keyword evidence="2" id="KW-0963">Cytoplasm</keyword>
<dbReference type="SFLD" id="SFLDF00288">
    <property type="entry name" value="HemN-like__clustered_with_nucl"/>
    <property type="match status" value="1"/>
</dbReference>
<comment type="similarity">
    <text evidence="1">Belongs to the anaerobic coproporphyrinogen-III oxidase family. HemW subfamily.</text>
</comment>
<dbReference type="PROSITE" id="PS51918">
    <property type="entry name" value="RADICAL_SAM"/>
    <property type="match status" value="1"/>
</dbReference>
<dbReference type="Gene3D" id="3.30.750.200">
    <property type="match status" value="1"/>
</dbReference>
<dbReference type="GO" id="GO:0051539">
    <property type="term" value="F:4 iron, 4 sulfur cluster binding"/>
    <property type="evidence" value="ECO:0007669"/>
    <property type="project" value="UniProtKB-UniRule"/>
</dbReference>
<keyword evidence="2" id="KW-0143">Chaperone</keyword>
<evidence type="ECO:0000256" key="1">
    <source>
        <dbReference type="ARBA" id="ARBA00006100"/>
    </source>
</evidence>
<keyword evidence="2" id="KW-0411">Iron-sulfur</keyword>
<dbReference type="InterPro" id="IPR010723">
    <property type="entry name" value="HemN_C"/>
</dbReference>
<dbReference type="EMBL" id="FLUQ01000002">
    <property type="protein sequence ID" value="SBW03201.1"/>
    <property type="molecule type" value="Genomic_DNA"/>
</dbReference>
<dbReference type="GO" id="GO:0006779">
    <property type="term" value="P:porphyrin-containing compound biosynthetic process"/>
    <property type="evidence" value="ECO:0007669"/>
    <property type="project" value="InterPro"/>
</dbReference>
<comment type="subcellular location">
    <subcellularLocation>
        <location evidence="2">Cytoplasm</location>
    </subcellularLocation>
</comment>
<dbReference type="InterPro" id="IPR007197">
    <property type="entry name" value="rSAM"/>
</dbReference>
<reference evidence="4" key="1">
    <citation type="submission" date="2016-04" db="EMBL/GenBank/DDBJ databases">
        <authorList>
            <person name="Evans L.H."/>
            <person name="Alamgir A."/>
            <person name="Owens N."/>
            <person name="Weber N.D."/>
            <person name="Virtaneva K."/>
            <person name="Barbian K."/>
            <person name="Babar A."/>
            <person name="Rosenke K."/>
        </authorList>
    </citation>
    <scope>NUCLEOTIDE SEQUENCE</scope>
    <source>
        <strain evidence="4">86</strain>
    </source>
</reference>
<dbReference type="AlphaFoldDB" id="A0A212JUS3"/>
<dbReference type="PANTHER" id="PTHR13932">
    <property type="entry name" value="COPROPORPHYRINIGEN III OXIDASE"/>
    <property type="match status" value="1"/>
</dbReference>
<dbReference type="Pfam" id="PF06969">
    <property type="entry name" value="HemN_C"/>
    <property type="match status" value="1"/>
</dbReference>
<feature type="domain" description="Radical SAM core" evidence="3">
    <location>
        <begin position="1"/>
        <end position="230"/>
    </location>
</feature>
<dbReference type="InterPro" id="IPR058240">
    <property type="entry name" value="rSAM_sf"/>
</dbReference>
<dbReference type="InterPro" id="IPR006638">
    <property type="entry name" value="Elp3/MiaA/NifB-like_rSAM"/>
</dbReference>
<dbReference type="GO" id="GO:0005737">
    <property type="term" value="C:cytoplasm"/>
    <property type="evidence" value="ECO:0007669"/>
    <property type="project" value="UniProtKB-SubCell"/>
</dbReference>
<organism evidence="4">
    <name type="scientific">uncultured delta proteobacterium</name>
    <dbReference type="NCBI Taxonomy" id="34034"/>
    <lineage>
        <taxon>Bacteria</taxon>
        <taxon>Deltaproteobacteria</taxon>
        <taxon>environmental samples</taxon>
    </lineage>
</organism>
<keyword evidence="2" id="KW-0479">Metal-binding</keyword>
<dbReference type="SFLD" id="SFLDS00029">
    <property type="entry name" value="Radical_SAM"/>
    <property type="match status" value="1"/>
</dbReference>
<accession>A0A212JUS3</accession>
<gene>
    <name evidence="4" type="ORF">KL86DPRO_20103</name>
</gene>
<evidence type="ECO:0000313" key="4">
    <source>
        <dbReference type="EMBL" id="SBW03201.1"/>
    </source>
</evidence>
<evidence type="ECO:0000256" key="2">
    <source>
        <dbReference type="RuleBase" id="RU364116"/>
    </source>
</evidence>
<dbReference type="CDD" id="cd01335">
    <property type="entry name" value="Radical_SAM"/>
    <property type="match status" value="1"/>
</dbReference>
<dbReference type="InterPro" id="IPR004559">
    <property type="entry name" value="HemW-like"/>
</dbReference>
<sequence length="398" mass="44175">MLLYIHVPFCRAKCRYCAFYSVPLPGLGALREYTNALLLEIAHWGDTLGREKIESIFFGGGTPSLLPPKLLQTILGKIRAAFDVSPKAEITLEANPDSLLAIGYAHDIAALGVNRLSLGVQSLDEGALAALGRPHGRREALMAYELARSANFASVSLDLIWGLPGQRRRDWMRELAEVAALQPDHLSCYGLTLEDGTPMAKAFEEGLVELPVEKDQAAMYVDGADYLETAGLLQYEISNFARMGFQCRHNLGYWENSDYLGLGPGATSTMKGVRWTNPQDIGEWAGNVRAGIAARDAETLSPKIRLLETVMLRLRTTRGLRIKAYRDMTGRDFMKDNKELLHLLHRQGLVRFRNGYVRLTRNGMLVSNSILEYLFDAMESRLEGSSGNEPHMLGNGMP</sequence>
<keyword evidence="2" id="KW-0949">S-adenosyl-L-methionine</keyword>
<keyword evidence="4" id="KW-0560">Oxidoreductase</keyword>
<dbReference type="GO" id="GO:0004109">
    <property type="term" value="F:coproporphyrinogen oxidase activity"/>
    <property type="evidence" value="ECO:0007669"/>
    <property type="project" value="InterPro"/>
</dbReference>
<dbReference type="InterPro" id="IPR034505">
    <property type="entry name" value="Coproporphyrinogen-III_oxidase"/>
</dbReference>
<dbReference type="NCBIfam" id="TIGR00539">
    <property type="entry name" value="hemN_rel"/>
    <property type="match status" value="1"/>
</dbReference>
<dbReference type="SFLD" id="SFLDG01082">
    <property type="entry name" value="B12-binding_domain_containing"/>
    <property type="match status" value="1"/>
</dbReference>
<name>A0A212JUS3_9DELT</name>
<keyword evidence="2" id="KW-0349">Heme</keyword>
<dbReference type="Pfam" id="PF04055">
    <property type="entry name" value="Radical_SAM"/>
    <property type="match status" value="1"/>
</dbReference>
<dbReference type="SFLD" id="SFLDF00562">
    <property type="entry name" value="HemN-like__clustered_with_heat"/>
    <property type="match status" value="1"/>
</dbReference>
<dbReference type="SFLD" id="SFLDG01065">
    <property type="entry name" value="anaerobic_coproporphyrinogen-I"/>
    <property type="match status" value="1"/>
</dbReference>
<dbReference type="SUPFAM" id="SSF102114">
    <property type="entry name" value="Radical SAM enzymes"/>
    <property type="match status" value="1"/>
</dbReference>
<comment type="function">
    <text evidence="2">Probably acts as a heme chaperone, transferring heme to an unknown acceptor. Binds one molecule of heme per monomer, possibly covalently. Binds 1 [4Fe-4S] cluster. The cluster is coordinated with 3 cysteines and an exchangeable S-adenosyl-L-methionine.</text>
</comment>
<evidence type="ECO:0000259" key="3">
    <source>
        <dbReference type="PROSITE" id="PS51918"/>
    </source>
</evidence>
<proteinExistence type="inferred from homology"/>
<keyword evidence="2" id="KW-0004">4Fe-4S</keyword>